<name>A0ABU6TW79_9FABA</name>
<evidence type="ECO:0000313" key="2">
    <source>
        <dbReference type="EMBL" id="MED6152695.1"/>
    </source>
</evidence>
<proteinExistence type="predicted"/>
<evidence type="ECO:0000313" key="3">
    <source>
        <dbReference type="Proteomes" id="UP001341840"/>
    </source>
</evidence>
<protein>
    <submittedName>
        <fullName evidence="2">Uncharacterized protein</fullName>
    </submittedName>
</protein>
<feature type="region of interest" description="Disordered" evidence="1">
    <location>
        <begin position="178"/>
        <end position="219"/>
    </location>
</feature>
<sequence length="219" mass="24570">MTLELGRTPTQRICRGWTSDHRIVVRTNHNLFQDAFLAELKKLQDERRAIIDAGGPAPPPPIHKDEVWTRIEGSRKRGGFMACVWFPRINTHRCLGILTMTKLLMVHPNIRSRLLCSTGRFHSRGSAYAQRVAVVEAVCAKKVRNMESIVQTQSQDVSKLRKAYSDMYSFLTQMRSSGSSAMAMPDMPPRPPPAQSQSLPPQPNQGTGSPLTDDDPDYV</sequence>
<dbReference type="Proteomes" id="UP001341840">
    <property type="component" value="Unassembled WGS sequence"/>
</dbReference>
<evidence type="ECO:0000256" key="1">
    <source>
        <dbReference type="SAM" id="MobiDB-lite"/>
    </source>
</evidence>
<gene>
    <name evidence="2" type="ORF">PIB30_094500</name>
</gene>
<accession>A0ABU6TW79</accession>
<comment type="caution">
    <text evidence="2">The sequence shown here is derived from an EMBL/GenBank/DDBJ whole genome shotgun (WGS) entry which is preliminary data.</text>
</comment>
<keyword evidence="3" id="KW-1185">Reference proteome</keyword>
<reference evidence="2 3" key="1">
    <citation type="journal article" date="2023" name="Plants (Basel)">
        <title>Bridging the Gap: Combining Genomics and Transcriptomics Approaches to Understand Stylosanthes scabra, an Orphan Legume from the Brazilian Caatinga.</title>
        <authorList>
            <person name="Ferreira-Neto J.R.C."/>
            <person name="da Silva M.D."/>
            <person name="Binneck E."/>
            <person name="de Melo N.F."/>
            <person name="da Silva R.H."/>
            <person name="de Melo A.L.T.M."/>
            <person name="Pandolfi V."/>
            <person name="Bustamante F.O."/>
            <person name="Brasileiro-Vidal A.C."/>
            <person name="Benko-Iseppon A.M."/>
        </authorList>
    </citation>
    <scope>NUCLEOTIDE SEQUENCE [LARGE SCALE GENOMIC DNA]</scope>
    <source>
        <tissue evidence="2">Leaves</tissue>
    </source>
</reference>
<organism evidence="2 3">
    <name type="scientific">Stylosanthes scabra</name>
    <dbReference type="NCBI Taxonomy" id="79078"/>
    <lineage>
        <taxon>Eukaryota</taxon>
        <taxon>Viridiplantae</taxon>
        <taxon>Streptophyta</taxon>
        <taxon>Embryophyta</taxon>
        <taxon>Tracheophyta</taxon>
        <taxon>Spermatophyta</taxon>
        <taxon>Magnoliopsida</taxon>
        <taxon>eudicotyledons</taxon>
        <taxon>Gunneridae</taxon>
        <taxon>Pentapetalae</taxon>
        <taxon>rosids</taxon>
        <taxon>fabids</taxon>
        <taxon>Fabales</taxon>
        <taxon>Fabaceae</taxon>
        <taxon>Papilionoideae</taxon>
        <taxon>50 kb inversion clade</taxon>
        <taxon>dalbergioids sensu lato</taxon>
        <taxon>Dalbergieae</taxon>
        <taxon>Pterocarpus clade</taxon>
        <taxon>Stylosanthes</taxon>
    </lineage>
</organism>
<dbReference type="EMBL" id="JASCZI010092714">
    <property type="protein sequence ID" value="MED6152695.1"/>
    <property type="molecule type" value="Genomic_DNA"/>
</dbReference>